<sequence>MKGKRNRSANFTDEEKVKLLALLQIHSDILCKKTDFTFNKKKETAWMKLVQDFNSNNNIKRNVNNLKQIWNKMKYEAKTYKSKLKVDVMGTGGGPSTLKENSILEEVLLLIGRAVVDIDVCPIEPFFCENELTEIKPLETCISQEPQVQVESGETSATFQVPLVQPASTSRQITPSRRPVVKASIKEQLSKEKVHSEKLKQNILTQELNNGVLRRSEERELFKLAKRKAEQSIHLRSIILQKIENNEDVDPSLIQAIFKD</sequence>
<dbReference type="OrthoDB" id="6782212at2759"/>
<evidence type="ECO:0000256" key="2">
    <source>
        <dbReference type="ARBA" id="ARBA00016807"/>
    </source>
</evidence>
<reference evidence="7" key="1">
    <citation type="submission" date="2022-01" db="EMBL/GenBank/DDBJ databases">
        <authorList>
            <person name="King R."/>
        </authorList>
    </citation>
    <scope>NUCLEOTIDE SEQUENCE</scope>
</reference>
<feature type="domain" description="Myb/SANT-like DNA-binding" evidence="6">
    <location>
        <begin position="7"/>
        <end position="79"/>
    </location>
</feature>
<dbReference type="PANTHER" id="PTHR21411:SF0">
    <property type="entry name" value="REGULATORY PROTEIN ZESTE"/>
    <property type="match status" value="1"/>
</dbReference>
<evidence type="ECO:0000256" key="4">
    <source>
        <dbReference type="ARBA" id="ARBA00023163"/>
    </source>
</evidence>
<comment type="subunit">
    <text evidence="1">Self-associates forming complexes of several hundred monomers.</text>
</comment>
<name>A0A9P0CYA3_9CUCU</name>
<evidence type="ECO:0000259" key="6">
    <source>
        <dbReference type="Pfam" id="PF13873"/>
    </source>
</evidence>
<dbReference type="Proteomes" id="UP001153636">
    <property type="component" value="Chromosome 2"/>
</dbReference>
<accession>A0A9P0CYA3</accession>
<gene>
    <name evidence="7" type="ORF">PSYICH_LOCUS7598</name>
</gene>
<dbReference type="PANTHER" id="PTHR21411">
    <property type="entry name" value="APONTIC"/>
    <property type="match status" value="1"/>
</dbReference>
<dbReference type="Pfam" id="PF13873">
    <property type="entry name" value="Myb_DNA-bind_5"/>
    <property type="match status" value="1"/>
</dbReference>
<dbReference type="AlphaFoldDB" id="A0A9P0CYA3"/>
<proteinExistence type="predicted"/>
<keyword evidence="8" id="KW-1185">Reference proteome</keyword>
<evidence type="ECO:0000313" key="7">
    <source>
        <dbReference type="EMBL" id="CAH1106907.1"/>
    </source>
</evidence>
<evidence type="ECO:0000313" key="8">
    <source>
        <dbReference type="Proteomes" id="UP001153636"/>
    </source>
</evidence>
<keyword evidence="3" id="KW-0805">Transcription regulation</keyword>
<evidence type="ECO:0000256" key="1">
    <source>
        <dbReference type="ARBA" id="ARBA00011764"/>
    </source>
</evidence>
<evidence type="ECO:0000256" key="3">
    <source>
        <dbReference type="ARBA" id="ARBA00023015"/>
    </source>
</evidence>
<evidence type="ECO:0000256" key="5">
    <source>
        <dbReference type="ARBA" id="ARBA00025466"/>
    </source>
</evidence>
<comment type="function">
    <text evidence="5">Involved in transvection phenomena (= synapsis-dependent gene expression), where the synaptic pairing of chromosomes carrying genes with which zeste interacts influences the expression of these genes. Zeste binds to DNA and stimulates transcription from a nearby promoter.</text>
</comment>
<dbReference type="EMBL" id="OV651814">
    <property type="protein sequence ID" value="CAH1106907.1"/>
    <property type="molecule type" value="Genomic_DNA"/>
</dbReference>
<protein>
    <recommendedName>
        <fullName evidence="2">Regulatory protein zeste</fullName>
    </recommendedName>
</protein>
<organism evidence="7 8">
    <name type="scientific">Psylliodes chrysocephalus</name>
    <dbReference type="NCBI Taxonomy" id="3402493"/>
    <lineage>
        <taxon>Eukaryota</taxon>
        <taxon>Metazoa</taxon>
        <taxon>Ecdysozoa</taxon>
        <taxon>Arthropoda</taxon>
        <taxon>Hexapoda</taxon>
        <taxon>Insecta</taxon>
        <taxon>Pterygota</taxon>
        <taxon>Neoptera</taxon>
        <taxon>Endopterygota</taxon>
        <taxon>Coleoptera</taxon>
        <taxon>Polyphaga</taxon>
        <taxon>Cucujiformia</taxon>
        <taxon>Chrysomeloidea</taxon>
        <taxon>Chrysomelidae</taxon>
        <taxon>Galerucinae</taxon>
        <taxon>Alticini</taxon>
        <taxon>Psylliodes</taxon>
    </lineage>
</organism>
<keyword evidence="4" id="KW-0804">Transcription</keyword>
<dbReference type="InterPro" id="IPR028002">
    <property type="entry name" value="Myb_DNA-bind_5"/>
</dbReference>